<keyword evidence="5 12" id="KW-0813">Transport</keyword>
<evidence type="ECO:0000256" key="12">
    <source>
        <dbReference type="RuleBase" id="RU363101"/>
    </source>
</evidence>
<dbReference type="EMBL" id="JACOFU010000006">
    <property type="protein sequence ID" value="MBC3832715.1"/>
    <property type="molecule type" value="Genomic_DNA"/>
</dbReference>
<comment type="caution">
    <text evidence="13">The sequence shown here is derived from an EMBL/GenBank/DDBJ whole genome shotgun (WGS) entry which is preliminary data.</text>
</comment>
<dbReference type="Proteomes" id="UP000643610">
    <property type="component" value="Unassembled WGS sequence"/>
</dbReference>
<dbReference type="Pfam" id="PF04995">
    <property type="entry name" value="CcmD"/>
    <property type="match status" value="1"/>
</dbReference>
<dbReference type="NCBIfam" id="TIGR03141">
    <property type="entry name" value="cytochro_ccmD"/>
    <property type="match status" value="1"/>
</dbReference>
<evidence type="ECO:0000256" key="11">
    <source>
        <dbReference type="ARBA" id="ARBA00023136"/>
    </source>
</evidence>
<name>A0ABR6XT99_9BURK</name>
<organism evidence="13 14">
    <name type="scientific">Undibacterium amnicola</name>
    <dbReference type="NCBI Taxonomy" id="1834038"/>
    <lineage>
        <taxon>Bacteria</taxon>
        <taxon>Pseudomonadati</taxon>
        <taxon>Pseudomonadota</taxon>
        <taxon>Betaproteobacteria</taxon>
        <taxon>Burkholderiales</taxon>
        <taxon>Oxalobacteraceae</taxon>
        <taxon>Undibacterium</taxon>
    </lineage>
</organism>
<accession>A0ABR6XT99</accession>
<dbReference type="InterPro" id="IPR007078">
    <property type="entry name" value="Haem_export_protD_CcmD"/>
</dbReference>
<evidence type="ECO:0000256" key="3">
    <source>
        <dbReference type="ARBA" id="ARBA00008741"/>
    </source>
</evidence>
<evidence type="ECO:0000256" key="2">
    <source>
        <dbReference type="ARBA" id="ARBA00004377"/>
    </source>
</evidence>
<sequence length="96" mass="11152">MSWLSYQDFFAMGGYGLYVWGSYSVFFSFIIWEVLYVFSRNRAAIKLHCAQQKLSPQRALEQDQAFERVVAATAEKSRTVLTHYDVLSQNQASQLR</sequence>
<reference evidence="13 14" key="1">
    <citation type="submission" date="2020-08" db="EMBL/GenBank/DDBJ databases">
        <title>Novel species isolated from subtropical streams in China.</title>
        <authorList>
            <person name="Lu H."/>
        </authorList>
    </citation>
    <scope>NUCLEOTIDE SEQUENCE [LARGE SCALE GENOMIC DNA]</scope>
    <source>
        <strain evidence="13 14">KCTC 52442</strain>
    </source>
</reference>
<keyword evidence="6 12" id="KW-1003">Cell membrane</keyword>
<evidence type="ECO:0000256" key="8">
    <source>
        <dbReference type="ARBA" id="ARBA00022692"/>
    </source>
</evidence>
<keyword evidence="14" id="KW-1185">Reference proteome</keyword>
<feature type="transmembrane region" description="Helical" evidence="12">
    <location>
        <begin position="20"/>
        <end position="38"/>
    </location>
</feature>
<evidence type="ECO:0000256" key="5">
    <source>
        <dbReference type="ARBA" id="ARBA00022448"/>
    </source>
</evidence>
<dbReference type="RefSeq" id="WP_186891765.1">
    <property type="nucleotide sequence ID" value="NZ_JACOFU010000006.1"/>
</dbReference>
<keyword evidence="9 12" id="KW-0201">Cytochrome c-type biogenesis</keyword>
<comment type="subcellular location">
    <subcellularLocation>
        <location evidence="2 12">Cell inner membrane</location>
        <topology evidence="2 12">Single-pass membrane protein</topology>
    </subcellularLocation>
</comment>
<protein>
    <recommendedName>
        <fullName evidence="4 12">Heme exporter protein D</fullName>
    </recommendedName>
</protein>
<keyword evidence="8 12" id="KW-0812">Transmembrane</keyword>
<evidence type="ECO:0000256" key="6">
    <source>
        <dbReference type="ARBA" id="ARBA00022475"/>
    </source>
</evidence>
<evidence type="ECO:0000256" key="9">
    <source>
        <dbReference type="ARBA" id="ARBA00022748"/>
    </source>
</evidence>
<evidence type="ECO:0000313" key="13">
    <source>
        <dbReference type="EMBL" id="MBC3832715.1"/>
    </source>
</evidence>
<keyword evidence="10 12" id="KW-1133">Transmembrane helix</keyword>
<keyword evidence="7 12" id="KW-0997">Cell inner membrane</keyword>
<evidence type="ECO:0000313" key="14">
    <source>
        <dbReference type="Proteomes" id="UP000643610"/>
    </source>
</evidence>
<gene>
    <name evidence="13" type="primary">ccmD</name>
    <name evidence="13" type="ORF">H8K33_14495</name>
</gene>
<evidence type="ECO:0000256" key="4">
    <source>
        <dbReference type="ARBA" id="ARBA00016461"/>
    </source>
</evidence>
<evidence type="ECO:0000256" key="7">
    <source>
        <dbReference type="ARBA" id="ARBA00022519"/>
    </source>
</evidence>
<evidence type="ECO:0000256" key="1">
    <source>
        <dbReference type="ARBA" id="ARBA00002442"/>
    </source>
</evidence>
<comment type="similarity">
    <text evidence="3 12">Belongs to the CcmD/CycX/HelD family.</text>
</comment>
<comment type="function">
    <text evidence="1 12">Required for the export of heme to the periplasm for the biogenesis of c-type cytochromes.</text>
</comment>
<proteinExistence type="inferred from homology"/>
<evidence type="ECO:0000256" key="10">
    <source>
        <dbReference type="ARBA" id="ARBA00022989"/>
    </source>
</evidence>
<keyword evidence="11 12" id="KW-0472">Membrane</keyword>